<dbReference type="EMBL" id="FQWZ01000004">
    <property type="protein sequence ID" value="SHG99721.1"/>
    <property type="molecule type" value="Genomic_DNA"/>
</dbReference>
<dbReference type="OrthoDB" id="7062407at2"/>
<name>A0A1M5PD51_9GAMM</name>
<gene>
    <name evidence="1" type="ORF">SAMN04488068_2171</name>
</gene>
<reference evidence="1 2" key="1">
    <citation type="submission" date="2016-11" db="EMBL/GenBank/DDBJ databases">
        <authorList>
            <person name="Jaros S."/>
            <person name="Januszkiewicz K."/>
            <person name="Wedrychowicz H."/>
        </authorList>
    </citation>
    <scope>NUCLEOTIDE SEQUENCE [LARGE SCALE GENOMIC DNA]</scope>
    <source>
        <strain evidence="1 2">CGMCC 1.7049</strain>
    </source>
</reference>
<evidence type="ECO:0000313" key="1">
    <source>
        <dbReference type="EMBL" id="SHG99721.1"/>
    </source>
</evidence>
<dbReference type="Pfam" id="PF10698">
    <property type="entry name" value="DUF2505"/>
    <property type="match status" value="1"/>
</dbReference>
<evidence type="ECO:0000313" key="2">
    <source>
        <dbReference type="Proteomes" id="UP000199758"/>
    </source>
</evidence>
<dbReference type="STRING" id="490188.SAMN04488068_2171"/>
<protein>
    <recommendedName>
        <fullName evidence="3">DUF2505 domain-containing protein</fullName>
    </recommendedName>
</protein>
<dbReference type="InterPro" id="IPR019639">
    <property type="entry name" value="DUF2505"/>
</dbReference>
<sequence>MTLKYSTELKYPRPADVVIKMFTDRAYFEKKYQSMDVTDFKVDTVVTGDPFTIRCRYSAAGDINVPDFAKKLIGEAIRVTQTDVWQVAKRTGTIDIEILGAPVSVHADMKLVSSGAGSVLKLDWQFRCSIPLLGGKIEKLIAEDVERRTAMDARVSIKLLEAYA</sequence>
<accession>A0A1M5PD51</accession>
<dbReference type="AlphaFoldDB" id="A0A1M5PD51"/>
<keyword evidence="2" id="KW-1185">Reference proteome</keyword>
<proteinExistence type="predicted"/>
<dbReference type="RefSeq" id="WP_072897371.1">
    <property type="nucleotide sequence ID" value="NZ_FQWZ01000004.1"/>
</dbReference>
<evidence type="ECO:0008006" key="3">
    <source>
        <dbReference type="Google" id="ProtNLM"/>
    </source>
</evidence>
<organism evidence="1 2">
    <name type="scientific">Hydrocarboniphaga daqingensis</name>
    <dbReference type="NCBI Taxonomy" id="490188"/>
    <lineage>
        <taxon>Bacteria</taxon>
        <taxon>Pseudomonadati</taxon>
        <taxon>Pseudomonadota</taxon>
        <taxon>Gammaproteobacteria</taxon>
        <taxon>Nevskiales</taxon>
        <taxon>Nevskiaceae</taxon>
        <taxon>Hydrocarboniphaga</taxon>
    </lineage>
</organism>
<dbReference type="Proteomes" id="UP000199758">
    <property type="component" value="Unassembled WGS sequence"/>
</dbReference>